<evidence type="ECO:0000313" key="3">
    <source>
        <dbReference type="Proteomes" id="UP000719412"/>
    </source>
</evidence>
<name>A0A8J6LJ63_TENMO</name>
<organism evidence="2 3">
    <name type="scientific">Tenebrio molitor</name>
    <name type="common">Yellow mealworm beetle</name>
    <dbReference type="NCBI Taxonomy" id="7067"/>
    <lineage>
        <taxon>Eukaryota</taxon>
        <taxon>Metazoa</taxon>
        <taxon>Ecdysozoa</taxon>
        <taxon>Arthropoda</taxon>
        <taxon>Hexapoda</taxon>
        <taxon>Insecta</taxon>
        <taxon>Pterygota</taxon>
        <taxon>Neoptera</taxon>
        <taxon>Endopterygota</taxon>
        <taxon>Coleoptera</taxon>
        <taxon>Polyphaga</taxon>
        <taxon>Cucujiformia</taxon>
        <taxon>Tenebrionidae</taxon>
        <taxon>Tenebrio</taxon>
    </lineage>
</organism>
<keyword evidence="3" id="KW-1185">Reference proteome</keyword>
<dbReference type="Gene3D" id="3.30.420.10">
    <property type="entry name" value="Ribonuclease H-like superfamily/Ribonuclease H"/>
    <property type="match status" value="1"/>
</dbReference>
<dbReference type="InterPro" id="IPR036397">
    <property type="entry name" value="RNaseH_sf"/>
</dbReference>
<dbReference type="PROSITE" id="PS50994">
    <property type="entry name" value="INTEGRASE"/>
    <property type="match status" value="1"/>
</dbReference>
<protein>
    <recommendedName>
        <fullName evidence="1">Integrase catalytic domain-containing protein</fullName>
    </recommendedName>
</protein>
<dbReference type="GO" id="GO:0015074">
    <property type="term" value="P:DNA integration"/>
    <property type="evidence" value="ECO:0007669"/>
    <property type="project" value="InterPro"/>
</dbReference>
<accession>A0A8J6LJ63</accession>
<proteinExistence type="predicted"/>
<reference evidence="2" key="1">
    <citation type="journal article" date="2020" name="J Insects Food Feed">
        <title>The yellow mealworm (Tenebrio molitor) genome: a resource for the emerging insects as food and feed industry.</title>
        <authorList>
            <person name="Eriksson T."/>
            <person name="Andere A."/>
            <person name="Kelstrup H."/>
            <person name="Emery V."/>
            <person name="Picard C."/>
        </authorList>
    </citation>
    <scope>NUCLEOTIDE SEQUENCE</scope>
    <source>
        <strain evidence="2">Stoneville</strain>
        <tissue evidence="2">Whole head</tissue>
    </source>
</reference>
<dbReference type="Proteomes" id="UP000719412">
    <property type="component" value="Unassembled WGS sequence"/>
</dbReference>
<sequence length="617" mass="70135">MENIQLKNHPLWWNGPTWLRQHPDNWPIEPSTASPTDDTIINSETRRAVLLISTEDAVDLDRVINKFSSLSKIENIVAYLLRFANNCRVSNSTRRSGPITKNEHVAALKILVKHVQRSSFQDIFQKLKTNQACPKSIQRLAPFLDEDEIIRVGGRLSNSRLCFNEKHPALLPRSHRFTRLLIEHTHKVHLHPGLKTLHFLLLQNFWILSPQRTIRSVVARCNKCFKVRPIPLEPPMAPLPAHRVQQLKPFQCVGIDFAGPFSVTQIRRRGAKSSKAFLCIFVCFTTKAVHLELVSDLSTEAFLAALRRFIARRGRCNRIVSDCGTNFQGAFRQVKKFVQSAAEQEKIDWDFNPPSAPHFGGLWEAGVKSVKTDLRRVVGSQILTFEELNTVLVQIEAVLNSRPLGPLSSDPNDLTALTPGHFLTLAPLTCLPEPNLEHVKLNRLSRWQLLQRMHQSFWDRWHREYLHTLQQRSKWHKPQTDLSRGTLVLIKNDQVPPLQWNLGRVEDIHPGADGVIRVATVKTNGGSFRRPVVKLCPLPSHCDYQASTTTLRVPSKTKLESAADLVIPAKNHRWVLRIRASVTDLLSDPTLMAQLRSVESLHSKHLLESPIGFAVDI</sequence>
<dbReference type="GO" id="GO:0003676">
    <property type="term" value="F:nucleic acid binding"/>
    <property type="evidence" value="ECO:0007669"/>
    <property type="project" value="InterPro"/>
</dbReference>
<dbReference type="InterPro" id="IPR041588">
    <property type="entry name" value="Integrase_H2C2"/>
</dbReference>
<dbReference type="InterPro" id="IPR001584">
    <property type="entry name" value="Integrase_cat-core"/>
</dbReference>
<dbReference type="Pfam" id="PF17921">
    <property type="entry name" value="Integrase_H2C2"/>
    <property type="match status" value="1"/>
</dbReference>
<dbReference type="PANTHER" id="PTHR47331:SF1">
    <property type="entry name" value="GAG-LIKE PROTEIN"/>
    <property type="match status" value="1"/>
</dbReference>
<evidence type="ECO:0000259" key="1">
    <source>
        <dbReference type="PROSITE" id="PS50994"/>
    </source>
</evidence>
<feature type="domain" description="Integrase catalytic" evidence="1">
    <location>
        <begin position="245"/>
        <end position="427"/>
    </location>
</feature>
<reference evidence="2" key="2">
    <citation type="submission" date="2021-08" db="EMBL/GenBank/DDBJ databases">
        <authorList>
            <person name="Eriksson T."/>
        </authorList>
    </citation>
    <scope>NUCLEOTIDE SEQUENCE</scope>
    <source>
        <strain evidence="2">Stoneville</strain>
        <tissue evidence="2">Whole head</tissue>
    </source>
</reference>
<dbReference type="InterPro" id="IPR040676">
    <property type="entry name" value="DUF5641"/>
</dbReference>
<gene>
    <name evidence="2" type="ORF">GEV33_007070</name>
</gene>
<dbReference type="AlphaFoldDB" id="A0A8J6LJ63"/>
<dbReference type="InterPro" id="IPR012337">
    <property type="entry name" value="RNaseH-like_sf"/>
</dbReference>
<comment type="caution">
    <text evidence="2">The sequence shown here is derived from an EMBL/GenBank/DDBJ whole genome shotgun (WGS) entry which is preliminary data.</text>
</comment>
<dbReference type="PANTHER" id="PTHR47331">
    <property type="entry name" value="PHD-TYPE DOMAIN-CONTAINING PROTEIN"/>
    <property type="match status" value="1"/>
</dbReference>
<evidence type="ECO:0000313" key="2">
    <source>
        <dbReference type="EMBL" id="KAH0815721.1"/>
    </source>
</evidence>
<dbReference type="SUPFAM" id="SSF53098">
    <property type="entry name" value="Ribonuclease H-like"/>
    <property type="match status" value="1"/>
</dbReference>
<dbReference type="Pfam" id="PF18701">
    <property type="entry name" value="DUF5641"/>
    <property type="match status" value="1"/>
</dbReference>
<dbReference type="EMBL" id="JABDTM020022710">
    <property type="protein sequence ID" value="KAH0815721.1"/>
    <property type="molecule type" value="Genomic_DNA"/>
</dbReference>